<evidence type="ECO:0000313" key="1">
    <source>
        <dbReference type="EMBL" id="GHA25781.1"/>
    </source>
</evidence>
<dbReference type="EMBL" id="BMXB01000001">
    <property type="protein sequence ID" value="GHA25781.1"/>
    <property type="molecule type" value="Genomic_DNA"/>
</dbReference>
<gene>
    <name evidence="1" type="ORF">GCM10007103_03790</name>
</gene>
<reference evidence="1" key="1">
    <citation type="journal article" date="2014" name="Int. J. Syst. Evol. Microbiol.">
        <title>Complete genome sequence of Corynebacterium casei LMG S-19264T (=DSM 44701T), isolated from a smear-ripened cheese.</title>
        <authorList>
            <consortium name="US DOE Joint Genome Institute (JGI-PGF)"/>
            <person name="Walter F."/>
            <person name="Albersmeier A."/>
            <person name="Kalinowski J."/>
            <person name="Ruckert C."/>
        </authorList>
    </citation>
    <scope>NUCLEOTIDE SEQUENCE</scope>
    <source>
        <strain evidence="1">KCTC 12719</strain>
    </source>
</reference>
<keyword evidence="2" id="KW-1185">Reference proteome</keyword>
<reference evidence="1" key="2">
    <citation type="submission" date="2020-09" db="EMBL/GenBank/DDBJ databases">
        <authorList>
            <person name="Sun Q."/>
            <person name="Kim S."/>
        </authorList>
    </citation>
    <scope>NUCLEOTIDE SEQUENCE</scope>
    <source>
        <strain evidence="1">KCTC 12719</strain>
    </source>
</reference>
<sequence length="208" mass="23643">MDKIKKAPQDNVFMLVPVRIGYNVIESFLQKKLIGKNIKAEDNNGEEKKYAEILGLSVEKSLEEDFDISLNLDFKTLTSFFSNKKGSVKLHAAIGFDEKNQEVKILDYKLQGTGKNWFLNKSLQAVANRFMYDKLKSKLNFELGPPVKEQLEKINLKLENRVEASKGIFASGKLSTFRVAEIIAGERQFLIHVNIEGNALVDIKEINF</sequence>
<name>A0A918S5X0_9FLAO</name>
<dbReference type="RefSeq" id="WP_189602937.1">
    <property type="nucleotide sequence ID" value="NZ_BMXB01000001.1"/>
</dbReference>
<proteinExistence type="predicted"/>
<dbReference type="Pfam" id="PF14356">
    <property type="entry name" value="DUF4403"/>
    <property type="match status" value="1"/>
</dbReference>
<dbReference type="AlphaFoldDB" id="A0A918S5X0"/>
<organism evidence="1 2">
    <name type="scientific">Salinimicrobium marinum</name>
    <dbReference type="NCBI Taxonomy" id="680283"/>
    <lineage>
        <taxon>Bacteria</taxon>
        <taxon>Pseudomonadati</taxon>
        <taxon>Bacteroidota</taxon>
        <taxon>Flavobacteriia</taxon>
        <taxon>Flavobacteriales</taxon>
        <taxon>Flavobacteriaceae</taxon>
        <taxon>Salinimicrobium</taxon>
    </lineage>
</organism>
<evidence type="ECO:0008006" key="3">
    <source>
        <dbReference type="Google" id="ProtNLM"/>
    </source>
</evidence>
<comment type="caution">
    <text evidence="1">The sequence shown here is derived from an EMBL/GenBank/DDBJ whole genome shotgun (WGS) entry which is preliminary data.</text>
</comment>
<dbReference type="InterPro" id="IPR025515">
    <property type="entry name" value="DUF4403"/>
</dbReference>
<protein>
    <recommendedName>
        <fullName evidence="3">DUF4403 family protein</fullName>
    </recommendedName>
</protein>
<evidence type="ECO:0000313" key="2">
    <source>
        <dbReference type="Proteomes" id="UP000610456"/>
    </source>
</evidence>
<dbReference type="Proteomes" id="UP000610456">
    <property type="component" value="Unassembled WGS sequence"/>
</dbReference>
<accession>A0A918S5X0</accession>